<keyword evidence="4" id="KW-0804">Transcription</keyword>
<proteinExistence type="predicted"/>
<feature type="compositionally biased region" description="Low complexity" evidence="7">
    <location>
        <begin position="787"/>
        <end position="801"/>
    </location>
</feature>
<feature type="domain" description="Transcription factor tau subunit sfc3/Tfc3 C-terminal" evidence="9">
    <location>
        <begin position="1728"/>
        <end position="2086"/>
    </location>
</feature>
<feature type="region of interest" description="Disordered" evidence="7">
    <location>
        <begin position="554"/>
        <end position="579"/>
    </location>
</feature>
<evidence type="ECO:0000256" key="7">
    <source>
        <dbReference type="SAM" id="MobiDB-lite"/>
    </source>
</evidence>
<dbReference type="Pfam" id="PF04182">
    <property type="entry name" value="B-block_TFIIIC"/>
    <property type="match status" value="1"/>
</dbReference>
<comment type="subcellular location">
    <subcellularLocation>
        <location evidence="1">Nucleus</location>
    </subcellularLocation>
</comment>
<feature type="region of interest" description="Disordered" evidence="7">
    <location>
        <begin position="528"/>
        <end position="547"/>
    </location>
</feature>
<dbReference type="Proteomes" id="UP001565368">
    <property type="component" value="Unassembled WGS sequence"/>
</dbReference>
<evidence type="ECO:0000259" key="8">
    <source>
        <dbReference type="Pfam" id="PF04182"/>
    </source>
</evidence>
<dbReference type="GeneID" id="95982892"/>
<feature type="compositionally biased region" description="Low complexity" evidence="7">
    <location>
        <begin position="948"/>
        <end position="972"/>
    </location>
</feature>
<dbReference type="Pfam" id="PF20222">
    <property type="entry name" value="DUF6581"/>
    <property type="match status" value="1"/>
</dbReference>
<evidence type="ECO:0008006" key="12">
    <source>
        <dbReference type="Google" id="ProtNLM"/>
    </source>
</evidence>
<evidence type="ECO:0000313" key="11">
    <source>
        <dbReference type="Proteomes" id="UP001565368"/>
    </source>
</evidence>
<organism evidence="10 11">
    <name type="scientific">Vanrija albida</name>
    <dbReference type="NCBI Taxonomy" id="181172"/>
    <lineage>
        <taxon>Eukaryota</taxon>
        <taxon>Fungi</taxon>
        <taxon>Dikarya</taxon>
        <taxon>Basidiomycota</taxon>
        <taxon>Agaricomycotina</taxon>
        <taxon>Tremellomycetes</taxon>
        <taxon>Trichosporonales</taxon>
        <taxon>Trichosporonaceae</taxon>
        <taxon>Vanrija</taxon>
    </lineage>
</organism>
<keyword evidence="6" id="KW-0175">Coiled coil</keyword>
<dbReference type="InterPro" id="IPR046488">
    <property type="entry name" value="Sfc3/Tfc3_C"/>
</dbReference>
<keyword evidence="3" id="KW-0238">DNA-binding</keyword>
<evidence type="ECO:0000256" key="6">
    <source>
        <dbReference type="SAM" id="Coils"/>
    </source>
</evidence>
<feature type="region of interest" description="Disordered" evidence="7">
    <location>
        <begin position="67"/>
        <end position="87"/>
    </location>
</feature>
<evidence type="ECO:0000313" key="10">
    <source>
        <dbReference type="EMBL" id="KAL1410906.1"/>
    </source>
</evidence>
<keyword evidence="5" id="KW-0539">Nucleus</keyword>
<feature type="compositionally biased region" description="Low complexity" evidence="7">
    <location>
        <begin position="1002"/>
        <end position="1016"/>
    </location>
</feature>
<feature type="region of interest" description="Disordered" evidence="7">
    <location>
        <begin position="732"/>
        <end position="801"/>
    </location>
</feature>
<dbReference type="InterPro" id="IPR007309">
    <property type="entry name" value="TFIIIC_Bblock-bd"/>
</dbReference>
<sequence length="2305" mass="252149">MRIHELLEACLEYVAYDGVLGADPATLRSHLEKLDSNVDADYFSYVWSLLARHPNLQVAIAADALPTGDVGAPTEERGPSPAAEPADGERELFTVLGDDDAGTPPVAKTDLGALLQRYPQRVRIRCTDDEIYYRLTGSRRKIPKISPMIFLFLQLAARSREHGVTALELGPMTGSTQNSVYHYLKVLVQLGLCAKIPATVHGSSTSVLVYRRFVEQNVHYLANIARDVKTEPPTAPATPAQYDDDDEVLETAEGSEARTIFNPNDLGFNFQPFSELELNVGHIPKERLIRVLDHPSLKNHLLGNHHLLGLIGWPINTWEVRHRRTIQRHLHSLVAEGIIEFVDTGANPRGCLRLTKYNPNIRPKVKAEPTLSTAEGGGTGMSFSVDDYTGTFQWTGKAIATESTEFQVLACVYRSANAGCIYSEITHRLNHLFKRTVEHVLNRHDLAYLPPHLRHKSIRCAMENFHRQRRLRVYTTDAYQRFMEVNGAPLQPQLHAEEGGRWAEIFRPIAESVEAHYNMMTQLAAITAPVGPPTGTQQSRAKADVRKRTVVRKRRLGQVPPEEPEVKPNKYSNDAQERGRPRKYTYVVNQDGTRNRVVIGQLFATKTIPEVLIYYKEFDRLVPAPVGYSGVGIPPPITAEEVLATGKEPSFFDPFPGKDKPKKVAVKAAKAAPKGKRKSKAAAQTDDATESPQKKPKTTGEEAAERLEQEKLEKTRQLEAELAALTGKRVAIAPRGRPLAPAPAATPSPSRGPPPNAAAGPSRSIAPGPAGSPGNFEPPAPMPPGAASPATPSRMAVPRGPAARRIAIAPARVSSPLAAAAATPQVAMPLWNGGPSAPPQSPLGIAPGPHPAAHAPLAPSAAPTGPPTPSSAPPAPVPTPTPATKKRARQTRYSVLPGEANQAGGPGTPTEAATPPAKRARRGDGEVPIMAPPVPTEPQMGEASGTHAVPGPSAGGAVAIAQPPAPGQAISATHPPLNETPPAGLVPSGVPVAGPQLPGPLAATPGPSTSAGTPTGVDPLAAGAQPSTPTANSVALQAPPIQDPALGSPLKKPQAAATRAGAGRGKGTGSRAKGKQKVEEDEPLKSVSEVDLPKPVVERRKPQTGRVNIAEMRRRNEVYQCLVDSGGVASETKLFLDHKQWTEKWVGTDHPYAPLVVSGMDRKVHRRVLDQLIGEERIGQTYAHIPTTTGRWMKMAILFAKDRTEVEIQAYIRALANQATAGLAKPTAVSVPNAQFSSVKRTTRNMNAPSSYRSRQPSAPPQAAGLSKRDIFLHEPPMAACLYGYKLGRCLRAEYFHGALMDAIVKHPDSPHLISSGPRVFALPFIYDELRIRDFFACVPLHKWDEDLYNWLQVPGNGDLRFSEIPPHLRTRQSLLHRVNQGGKNMIRTLTSLLCYLQLLLPMVAIEDEAAATVRCPDAPLGQPTAFTQADDFSTATYFLVHDVVPIYSVSEVPVTLFGVMEARTSAQVPDLWRVLKNCSLGGGVLPHLPRLAMPPFPFAPTISPTLDLGGADYIRTLRARSKWRHEIRIVPQQKEALNAAINSGTGERLITPEQLQKLAWDNALTPQYVDDYLTRRSKTVLGEGPSLVFKRSPNELHRQRAAERKVKANKQREEAEKKALAIRDQVALRIAAARVAYDERVKAAAERAGAEVTQDFKDYMIHNRPMTKLGEMPTDGELDAIVQSFERFKSGVAAPRRANVSGRPAPSIRHVKRTTRVQPKHPDAKLRRYRHNWTREEEELLIDAEAVIRARCRGTTNRGRPAMSQIFPQLQHQVVRSKIKKLLEIPGREAYFRRLEDSFYSLLIEHRGSAELPDPNPGSHVDFDVRAHVNFLRQRINKNHLRLPVAITPVSDPTSQVPELASSPAEMISKYTWDFLKSVSTGYDQVLDNPLLAEDTKLHNISLGSVTEENPVAQEVAMMSMSRRAGVIRALLKMIVATPNEEYSINAAANLLNVMPKQEYEPQIAALVNEGVLLKHPHLKHTGRMYAFNSAWLFTCEGNLPPTMDKQVAKAQDIVHGAEGDDVVWPIVGDGGEIAVLMNMVSNFEADLEFNAGSYPLLRQGRMTYNTRALNDDSFEVAIKLKRTAPPPKPTIGAPSPFSFPALLRWDADAHSSASDEHISLVVGTILHAGPDGLDRSQLRSRTGLPNDRLDAVLAALALEPEPRVFWAGYDNARVIARKFWGDWTLDVKPKKEGDSAAEPAKCAPRRWVTIWGGIIETEWHRAIKAATGQLTLRPGITERLFRERLAPVIDRQETTDILQYLIDTGMATRKWATPSARTVPPVQAADNEDARGIVWHSTPRLFA</sequence>
<comment type="caution">
    <text evidence="10">The sequence shown here is derived from an EMBL/GenBank/DDBJ whole genome shotgun (WGS) entry which is preliminary data.</text>
</comment>
<feature type="compositionally biased region" description="Low complexity" evidence="7">
    <location>
        <begin position="908"/>
        <end position="917"/>
    </location>
</feature>
<feature type="region of interest" description="Disordered" evidence="7">
    <location>
        <begin position="1242"/>
        <end position="1264"/>
    </location>
</feature>
<feature type="compositionally biased region" description="Pro residues" evidence="7">
    <location>
        <begin position="776"/>
        <end position="786"/>
    </location>
</feature>
<dbReference type="RefSeq" id="XP_069210850.1">
    <property type="nucleotide sequence ID" value="XM_069350464.1"/>
</dbReference>
<evidence type="ECO:0000256" key="3">
    <source>
        <dbReference type="ARBA" id="ARBA00023125"/>
    </source>
</evidence>
<feature type="region of interest" description="Disordered" evidence="7">
    <location>
        <begin position="650"/>
        <end position="712"/>
    </location>
</feature>
<evidence type="ECO:0000259" key="9">
    <source>
        <dbReference type="Pfam" id="PF20222"/>
    </source>
</evidence>
<dbReference type="EMBL" id="JBBXJM010000002">
    <property type="protein sequence ID" value="KAL1410906.1"/>
    <property type="molecule type" value="Genomic_DNA"/>
</dbReference>
<evidence type="ECO:0000256" key="5">
    <source>
        <dbReference type="ARBA" id="ARBA00023242"/>
    </source>
</evidence>
<keyword evidence="11" id="KW-1185">Reference proteome</keyword>
<dbReference type="InterPro" id="IPR044210">
    <property type="entry name" value="Tfc3-like"/>
</dbReference>
<feature type="compositionally biased region" description="Pro residues" evidence="7">
    <location>
        <begin position="740"/>
        <end position="756"/>
    </location>
</feature>
<dbReference type="PANTHER" id="PTHR15180:SF1">
    <property type="entry name" value="GENERAL TRANSCRIPTION FACTOR 3C POLYPEPTIDE 1"/>
    <property type="match status" value="1"/>
</dbReference>
<feature type="region of interest" description="Disordered" evidence="7">
    <location>
        <begin position="828"/>
        <end position="1086"/>
    </location>
</feature>
<feature type="compositionally biased region" description="Polar residues" evidence="7">
    <location>
        <begin position="1242"/>
        <end position="1257"/>
    </location>
</feature>
<name>A0ABR3Q846_9TREE</name>
<feature type="coiled-coil region" evidence="6">
    <location>
        <begin position="1599"/>
        <end position="1626"/>
    </location>
</feature>
<feature type="compositionally biased region" description="Basic and acidic residues" evidence="7">
    <location>
        <begin position="698"/>
        <end position="712"/>
    </location>
</feature>
<feature type="compositionally biased region" description="Pro residues" evidence="7">
    <location>
        <begin position="864"/>
        <end position="881"/>
    </location>
</feature>
<feature type="compositionally biased region" description="Polar residues" evidence="7">
    <location>
        <begin position="1025"/>
        <end position="1035"/>
    </location>
</feature>
<protein>
    <recommendedName>
        <fullName evidence="12">B-block binding subunit of TFIIIC domain-containing protein</fullName>
    </recommendedName>
</protein>
<reference evidence="10 11" key="1">
    <citation type="submission" date="2023-08" db="EMBL/GenBank/DDBJ databases">
        <title>Annotated Genome Sequence of Vanrija albida AlHP1.</title>
        <authorList>
            <person name="Herzog R."/>
        </authorList>
    </citation>
    <scope>NUCLEOTIDE SEQUENCE [LARGE SCALE GENOMIC DNA]</scope>
    <source>
        <strain evidence="10 11">AlHP1</strain>
    </source>
</reference>
<evidence type="ECO:0000256" key="4">
    <source>
        <dbReference type="ARBA" id="ARBA00023163"/>
    </source>
</evidence>
<evidence type="ECO:0000256" key="2">
    <source>
        <dbReference type="ARBA" id="ARBA00022553"/>
    </source>
</evidence>
<feature type="domain" description="B-block binding subunit of TFIIIC" evidence="8">
    <location>
        <begin position="148"/>
        <end position="215"/>
    </location>
</feature>
<feature type="compositionally biased region" description="Low complexity" evidence="7">
    <location>
        <begin position="842"/>
        <end position="863"/>
    </location>
</feature>
<keyword evidence="2" id="KW-0597">Phosphoprotein</keyword>
<gene>
    <name evidence="10" type="ORF">Q8F55_001849</name>
</gene>
<accession>A0ABR3Q846</accession>
<evidence type="ECO:0000256" key="1">
    <source>
        <dbReference type="ARBA" id="ARBA00004123"/>
    </source>
</evidence>
<dbReference type="PANTHER" id="PTHR15180">
    <property type="entry name" value="GENERAL TRANSCRIPTION FACTOR 3C POLYPEPTIDE 1"/>
    <property type="match status" value="1"/>
</dbReference>